<accession>A0AAW4LBC7</accession>
<keyword evidence="2" id="KW-1185">Reference proteome</keyword>
<protein>
    <submittedName>
        <fullName evidence="1">Uncharacterized protein</fullName>
    </submittedName>
</protein>
<organism evidence="1 2">
    <name type="scientific">Geoanaerobacter pelophilus</name>
    <dbReference type="NCBI Taxonomy" id="60036"/>
    <lineage>
        <taxon>Bacteria</taxon>
        <taxon>Pseudomonadati</taxon>
        <taxon>Thermodesulfobacteriota</taxon>
        <taxon>Desulfuromonadia</taxon>
        <taxon>Geobacterales</taxon>
        <taxon>Geobacteraceae</taxon>
        <taxon>Geoanaerobacter</taxon>
    </lineage>
</organism>
<dbReference type="RefSeq" id="WP_214171267.1">
    <property type="nucleotide sequence ID" value="NZ_JAHCVJ010000003.1"/>
</dbReference>
<evidence type="ECO:0000313" key="1">
    <source>
        <dbReference type="EMBL" id="MBT0664496.1"/>
    </source>
</evidence>
<sequence length="76" mass="8386">MSLQLSPQGHINRTVLQAVAAAIKSIERVSGAIEEYEIGKDDAELLSSALTDLWAILETNGYTIDIDTNRLRRMTP</sequence>
<dbReference type="AlphaFoldDB" id="A0AAW4LBC7"/>
<gene>
    <name evidence="1" type="ORF">KI809_09310</name>
</gene>
<evidence type="ECO:0000313" key="2">
    <source>
        <dbReference type="Proteomes" id="UP000811899"/>
    </source>
</evidence>
<name>A0AAW4LBC7_9BACT</name>
<dbReference type="Proteomes" id="UP000811899">
    <property type="component" value="Unassembled WGS sequence"/>
</dbReference>
<proteinExistence type="predicted"/>
<comment type="caution">
    <text evidence="1">The sequence shown here is derived from an EMBL/GenBank/DDBJ whole genome shotgun (WGS) entry which is preliminary data.</text>
</comment>
<dbReference type="EMBL" id="JAHCVJ010000003">
    <property type="protein sequence ID" value="MBT0664496.1"/>
    <property type="molecule type" value="Genomic_DNA"/>
</dbReference>
<reference evidence="1 2" key="1">
    <citation type="submission" date="2021-05" db="EMBL/GenBank/DDBJ databases">
        <title>The draft genome of Geobacter pelophilus DSM 12255.</title>
        <authorList>
            <person name="Xu Z."/>
            <person name="Masuda Y."/>
            <person name="Itoh H."/>
            <person name="Senoo K."/>
        </authorList>
    </citation>
    <scope>NUCLEOTIDE SEQUENCE [LARGE SCALE GENOMIC DNA]</scope>
    <source>
        <strain evidence="1 2">DSM 12255</strain>
    </source>
</reference>